<feature type="region of interest" description="Disordered" evidence="1">
    <location>
        <begin position="1"/>
        <end position="25"/>
    </location>
</feature>
<feature type="compositionally biased region" description="Polar residues" evidence="1">
    <location>
        <begin position="1"/>
        <end position="10"/>
    </location>
</feature>
<dbReference type="EMBL" id="AP023343">
    <property type="protein sequence ID" value="BCI87347.1"/>
    <property type="molecule type" value="Genomic_DNA"/>
</dbReference>
<name>A0A7G1I8R5_MYCKA</name>
<evidence type="ECO:0000313" key="3">
    <source>
        <dbReference type="Proteomes" id="UP000516380"/>
    </source>
</evidence>
<dbReference type="Proteomes" id="UP000516380">
    <property type="component" value="Chromosome"/>
</dbReference>
<protein>
    <submittedName>
        <fullName evidence="2">Uncharacterized protein</fullName>
    </submittedName>
</protein>
<dbReference type="AlphaFoldDB" id="A0A7G1I8R5"/>
<accession>A0A7G1I8R5</accession>
<sequence>MTTWVNTSGSMLPPDKTAQTGPCASGSGADVITAATAAAPAGSTMSFTRSMHSNSARDSASSLTV</sequence>
<reference evidence="2 3" key="1">
    <citation type="submission" date="2020-07" db="EMBL/GenBank/DDBJ databases">
        <title>Mycobacterium kansasii (former subtype) with zoonotic potential isolated from diseased indoor pet cat, Japan.</title>
        <authorList>
            <person name="Fukano H."/>
            <person name="Terazono T."/>
            <person name="Hoshino Y."/>
        </authorList>
    </citation>
    <scope>NUCLEOTIDE SEQUENCE [LARGE SCALE GENOMIC DNA]</scope>
    <source>
        <strain evidence="2 3">Kuro-I</strain>
    </source>
</reference>
<evidence type="ECO:0000313" key="2">
    <source>
        <dbReference type="EMBL" id="BCI87347.1"/>
    </source>
</evidence>
<evidence type="ECO:0000256" key="1">
    <source>
        <dbReference type="SAM" id="MobiDB-lite"/>
    </source>
</evidence>
<keyword evidence="3" id="KW-1185">Reference proteome</keyword>
<organism evidence="2 3">
    <name type="scientific">Mycobacterium kansasii</name>
    <dbReference type="NCBI Taxonomy" id="1768"/>
    <lineage>
        <taxon>Bacteria</taxon>
        <taxon>Bacillati</taxon>
        <taxon>Actinomycetota</taxon>
        <taxon>Actinomycetes</taxon>
        <taxon>Mycobacteriales</taxon>
        <taxon>Mycobacteriaceae</taxon>
        <taxon>Mycobacterium</taxon>
    </lineage>
</organism>
<feature type="region of interest" description="Disordered" evidence="1">
    <location>
        <begin position="45"/>
        <end position="65"/>
    </location>
</feature>
<gene>
    <name evidence="2" type="ORF">NIIDMKKI_25530</name>
</gene>
<proteinExistence type="predicted"/>